<feature type="repeat" description="WD" evidence="3">
    <location>
        <begin position="35"/>
        <end position="76"/>
    </location>
</feature>
<dbReference type="Pfam" id="PF00400">
    <property type="entry name" value="WD40"/>
    <property type="match status" value="3"/>
</dbReference>
<evidence type="ECO:0000256" key="3">
    <source>
        <dbReference type="PROSITE-ProRule" id="PRU00221"/>
    </source>
</evidence>
<dbReference type="PANTHER" id="PTHR22847:SF637">
    <property type="entry name" value="WD REPEAT DOMAIN 5B"/>
    <property type="match status" value="1"/>
</dbReference>
<dbReference type="Proteomes" id="UP000689195">
    <property type="component" value="Unassembled WGS sequence"/>
</dbReference>
<feature type="repeat" description="WD" evidence="3">
    <location>
        <begin position="77"/>
        <end position="118"/>
    </location>
</feature>
<dbReference type="SMART" id="SM00320">
    <property type="entry name" value="WD40"/>
    <property type="match status" value="3"/>
</dbReference>
<gene>
    <name evidence="4" type="ORF">PPENT_87.1.T1350155</name>
</gene>
<dbReference type="PROSITE" id="PS00678">
    <property type="entry name" value="WD_REPEATS_1"/>
    <property type="match status" value="3"/>
</dbReference>
<dbReference type="InterPro" id="IPR001680">
    <property type="entry name" value="WD40_rpt"/>
</dbReference>
<dbReference type="InterPro" id="IPR019775">
    <property type="entry name" value="WD40_repeat_CS"/>
</dbReference>
<sequence>MAVCFNPDGNILASGRFDNSILLWDVKTRQQKALLNVHALPSQSVCFSSDGNTLASGSRDSSIRLWDVKTGQEKAELDGHKIWVMAVCFSPDGNTLASGSDDNSIRLWDVKTGQEIKSIDKNYKDFLIQFNIPLYYICPILEDQNYITTLLLSQSAIFQAKGALVFKGEFINHQGIDLRSLLKYKGSWILQNQLESNQK</sequence>
<reference evidence="4" key="1">
    <citation type="submission" date="2021-01" db="EMBL/GenBank/DDBJ databases">
        <authorList>
            <consortium name="Genoscope - CEA"/>
            <person name="William W."/>
        </authorList>
    </citation>
    <scope>NUCLEOTIDE SEQUENCE</scope>
</reference>
<dbReference type="GO" id="GO:1990234">
    <property type="term" value="C:transferase complex"/>
    <property type="evidence" value="ECO:0007669"/>
    <property type="project" value="UniProtKB-ARBA"/>
</dbReference>
<comment type="caution">
    <text evidence="4">The sequence shown here is derived from an EMBL/GenBank/DDBJ whole genome shotgun (WGS) entry which is preliminary data.</text>
</comment>
<dbReference type="OrthoDB" id="16717at2759"/>
<evidence type="ECO:0000256" key="1">
    <source>
        <dbReference type="ARBA" id="ARBA00022574"/>
    </source>
</evidence>
<dbReference type="PROSITE" id="PS50294">
    <property type="entry name" value="WD_REPEATS_REGION"/>
    <property type="match status" value="3"/>
</dbReference>
<keyword evidence="1 3" id="KW-0853">WD repeat</keyword>
<dbReference type="EMBL" id="CAJJDO010000135">
    <property type="protein sequence ID" value="CAD8204026.1"/>
    <property type="molecule type" value="Genomic_DNA"/>
</dbReference>
<dbReference type="PANTHER" id="PTHR22847">
    <property type="entry name" value="WD40 REPEAT PROTEIN"/>
    <property type="match status" value="1"/>
</dbReference>
<protein>
    <submittedName>
        <fullName evidence="4">Uncharacterized protein</fullName>
    </submittedName>
</protein>
<keyword evidence="2" id="KW-0677">Repeat</keyword>
<proteinExistence type="predicted"/>
<accession>A0A8S1XRA4</accession>
<dbReference type="PROSITE" id="PS50082">
    <property type="entry name" value="WD_REPEATS_2"/>
    <property type="match status" value="3"/>
</dbReference>
<feature type="repeat" description="WD" evidence="3">
    <location>
        <begin position="1"/>
        <end position="34"/>
    </location>
</feature>
<keyword evidence="5" id="KW-1185">Reference proteome</keyword>
<evidence type="ECO:0000256" key="2">
    <source>
        <dbReference type="ARBA" id="ARBA00022737"/>
    </source>
</evidence>
<evidence type="ECO:0000313" key="4">
    <source>
        <dbReference type="EMBL" id="CAD8204026.1"/>
    </source>
</evidence>
<evidence type="ECO:0000313" key="5">
    <source>
        <dbReference type="Proteomes" id="UP000689195"/>
    </source>
</evidence>
<dbReference type="AlphaFoldDB" id="A0A8S1XRA4"/>
<name>A0A8S1XRA4_9CILI</name>
<organism evidence="4 5">
    <name type="scientific">Paramecium pentaurelia</name>
    <dbReference type="NCBI Taxonomy" id="43138"/>
    <lineage>
        <taxon>Eukaryota</taxon>
        <taxon>Sar</taxon>
        <taxon>Alveolata</taxon>
        <taxon>Ciliophora</taxon>
        <taxon>Intramacronucleata</taxon>
        <taxon>Oligohymenophorea</taxon>
        <taxon>Peniculida</taxon>
        <taxon>Parameciidae</taxon>
        <taxon>Paramecium</taxon>
    </lineage>
</organism>